<feature type="transmembrane region" description="Helical" evidence="7">
    <location>
        <begin position="204"/>
        <end position="224"/>
    </location>
</feature>
<dbReference type="Pfam" id="PF09678">
    <property type="entry name" value="Caa3_CtaG"/>
    <property type="match status" value="1"/>
</dbReference>
<dbReference type="EMBL" id="BMLQ01000014">
    <property type="protein sequence ID" value="GGO49892.1"/>
    <property type="molecule type" value="Genomic_DNA"/>
</dbReference>
<evidence type="ECO:0000256" key="4">
    <source>
        <dbReference type="ARBA" id="ARBA00022989"/>
    </source>
</evidence>
<evidence type="ECO:0000256" key="1">
    <source>
        <dbReference type="ARBA" id="ARBA00004651"/>
    </source>
</evidence>
<name>A0ABQ2MDY9_9MICC</name>
<dbReference type="Proteomes" id="UP000642509">
    <property type="component" value="Unassembled WGS sequence"/>
</dbReference>
<keyword evidence="3 7" id="KW-0812">Transmembrane</keyword>
<keyword evidence="4 7" id="KW-1133">Transmembrane helix</keyword>
<keyword evidence="9" id="KW-1185">Reference proteome</keyword>
<evidence type="ECO:0000256" key="5">
    <source>
        <dbReference type="ARBA" id="ARBA00023136"/>
    </source>
</evidence>
<keyword evidence="2" id="KW-1003">Cell membrane</keyword>
<evidence type="ECO:0000313" key="9">
    <source>
        <dbReference type="Proteomes" id="UP000642509"/>
    </source>
</evidence>
<organism evidence="8 9">
    <name type="scientific">Citricoccus zhacaiensis</name>
    <dbReference type="NCBI Taxonomy" id="489142"/>
    <lineage>
        <taxon>Bacteria</taxon>
        <taxon>Bacillati</taxon>
        <taxon>Actinomycetota</taxon>
        <taxon>Actinomycetes</taxon>
        <taxon>Micrococcales</taxon>
        <taxon>Micrococcaceae</taxon>
        <taxon>Citricoccus</taxon>
    </lineage>
</organism>
<feature type="transmembrane region" description="Helical" evidence="7">
    <location>
        <begin position="26"/>
        <end position="51"/>
    </location>
</feature>
<feature type="transmembrane region" description="Helical" evidence="7">
    <location>
        <begin position="138"/>
        <end position="157"/>
    </location>
</feature>
<gene>
    <name evidence="8" type="ORF">GCM10010977_32830</name>
</gene>
<protein>
    <submittedName>
        <fullName evidence="8">Membrane protein</fullName>
    </submittedName>
</protein>
<feature type="transmembrane region" description="Helical" evidence="7">
    <location>
        <begin position="169"/>
        <end position="192"/>
    </location>
</feature>
<feature type="region of interest" description="Disordered" evidence="6">
    <location>
        <begin position="268"/>
        <end position="290"/>
    </location>
</feature>
<comment type="subcellular location">
    <subcellularLocation>
        <location evidence="1">Cell membrane</location>
        <topology evidence="1">Multi-pass membrane protein</topology>
    </subcellularLocation>
</comment>
<comment type="caution">
    <text evidence="8">The sequence shown here is derived from an EMBL/GenBank/DDBJ whole genome shotgun (WGS) entry which is preliminary data.</text>
</comment>
<evidence type="ECO:0000256" key="3">
    <source>
        <dbReference type="ARBA" id="ARBA00022692"/>
    </source>
</evidence>
<evidence type="ECO:0000313" key="8">
    <source>
        <dbReference type="EMBL" id="GGO49892.1"/>
    </source>
</evidence>
<feature type="transmembrane region" description="Helical" evidence="7">
    <location>
        <begin position="96"/>
        <end position="117"/>
    </location>
</feature>
<feature type="transmembrane region" description="Helical" evidence="7">
    <location>
        <begin position="244"/>
        <end position="265"/>
    </location>
</feature>
<keyword evidence="5 7" id="KW-0472">Membrane</keyword>
<dbReference type="InterPro" id="IPR019108">
    <property type="entry name" value="Caa3_assmbl_CtaG-rel"/>
</dbReference>
<reference evidence="9" key="1">
    <citation type="journal article" date="2019" name="Int. J. Syst. Evol. Microbiol.">
        <title>The Global Catalogue of Microorganisms (GCM) 10K type strain sequencing project: providing services to taxonomists for standard genome sequencing and annotation.</title>
        <authorList>
            <consortium name="The Broad Institute Genomics Platform"/>
            <consortium name="The Broad Institute Genome Sequencing Center for Infectious Disease"/>
            <person name="Wu L."/>
            <person name="Ma J."/>
        </authorList>
    </citation>
    <scope>NUCLEOTIDE SEQUENCE [LARGE SCALE GENOMIC DNA]</scope>
    <source>
        <strain evidence="9">CGMCC 1.7064</strain>
    </source>
</reference>
<feature type="transmembrane region" description="Helical" evidence="7">
    <location>
        <begin position="63"/>
        <end position="84"/>
    </location>
</feature>
<accession>A0ABQ2MDY9</accession>
<evidence type="ECO:0000256" key="7">
    <source>
        <dbReference type="SAM" id="Phobius"/>
    </source>
</evidence>
<sequence length="290" mass="30832">MRDHDHSSGHSGAGHGPVLGTEAWGWALFDAVVVLALVTAAVGYAACLWAARGRSPWPVRRTVAWYAGLVCAGARLLGPVAAAAHTSFTAHMLGHLLLGMLAPLLLVLGAPVTLILRAVPVARARSLTRLLRSRYVRIITHPMVAAVLNAGGLWVLYSTELYQLMHTSALIHGLVHAHIFLAGYLFTASLVGVDPDPHRASVPVRSAVLIAFIAAHPILAKWLYAHPPAGVEVTDGQAGAQLMYYGGDAVDVVLIVLLFAGWYSATRPKSVADSPSGPQSTRDLQVDREH</sequence>
<proteinExistence type="predicted"/>
<evidence type="ECO:0000256" key="2">
    <source>
        <dbReference type="ARBA" id="ARBA00022475"/>
    </source>
</evidence>
<evidence type="ECO:0000256" key="6">
    <source>
        <dbReference type="SAM" id="MobiDB-lite"/>
    </source>
</evidence>